<protein>
    <submittedName>
        <fullName evidence="2">Uncharacterized protein</fullName>
    </submittedName>
</protein>
<gene>
    <name evidence="2" type="ORF">CCMA1212_001211</name>
</gene>
<name>A0ABY2HIG2_9HYPO</name>
<organism evidence="2 3">
    <name type="scientific">Trichoderma ghanense</name>
    <dbReference type="NCBI Taxonomy" id="65468"/>
    <lineage>
        <taxon>Eukaryota</taxon>
        <taxon>Fungi</taxon>
        <taxon>Dikarya</taxon>
        <taxon>Ascomycota</taxon>
        <taxon>Pezizomycotina</taxon>
        <taxon>Sordariomycetes</taxon>
        <taxon>Hypocreomycetidae</taxon>
        <taxon>Hypocreales</taxon>
        <taxon>Hypocreaceae</taxon>
        <taxon>Trichoderma</taxon>
    </lineage>
</organism>
<reference evidence="2 3" key="1">
    <citation type="submission" date="2018-01" db="EMBL/GenBank/DDBJ databases">
        <title>Genome characterization of the sugarcane-associated fungus Trichoderma ghanense CCMA-1212 and their application in lignocelulose bioconversion.</title>
        <authorList>
            <person name="Steindorff A.S."/>
            <person name="Mendes T.D."/>
            <person name="Vilela E.S.D."/>
            <person name="Rodrigues D.S."/>
            <person name="Formighieri E.F."/>
            <person name="Melo I.S."/>
            <person name="Favaro L.C.L."/>
        </authorList>
    </citation>
    <scope>NUCLEOTIDE SEQUENCE [LARGE SCALE GENOMIC DNA]</scope>
    <source>
        <strain evidence="2 3">CCMA-1212</strain>
    </source>
</reference>
<feature type="non-terminal residue" evidence="2">
    <location>
        <position position="1"/>
    </location>
</feature>
<evidence type="ECO:0000313" key="2">
    <source>
        <dbReference type="EMBL" id="TFB07804.1"/>
    </source>
</evidence>
<proteinExistence type="predicted"/>
<dbReference type="RefSeq" id="XP_073564005.1">
    <property type="nucleotide sequence ID" value="XM_073698645.1"/>
</dbReference>
<dbReference type="Proteomes" id="UP001642720">
    <property type="component" value="Unassembled WGS sequence"/>
</dbReference>
<dbReference type="GeneID" id="300573095"/>
<evidence type="ECO:0000313" key="3">
    <source>
        <dbReference type="Proteomes" id="UP001642720"/>
    </source>
</evidence>
<comment type="caution">
    <text evidence="2">The sequence shown here is derived from an EMBL/GenBank/DDBJ whole genome shotgun (WGS) entry which is preliminary data.</text>
</comment>
<feature type="region of interest" description="Disordered" evidence="1">
    <location>
        <begin position="33"/>
        <end position="52"/>
    </location>
</feature>
<dbReference type="EMBL" id="PPTA01000001">
    <property type="protein sequence ID" value="TFB07804.1"/>
    <property type="molecule type" value="Genomic_DNA"/>
</dbReference>
<sequence>RKNVLAAHARGFVETATENLARLRRPIKAFPSPASGPLRYSADSSTQAVYLQ</sequence>
<keyword evidence="3" id="KW-1185">Reference proteome</keyword>
<evidence type="ECO:0000256" key="1">
    <source>
        <dbReference type="SAM" id="MobiDB-lite"/>
    </source>
</evidence>
<accession>A0ABY2HIG2</accession>
<feature type="compositionally biased region" description="Polar residues" evidence="1">
    <location>
        <begin position="42"/>
        <end position="52"/>
    </location>
</feature>